<evidence type="ECO:0000313" key="6">
    <source>
        <dbReference type="EMBL" id="OSS42565.1"/>
    </source>
</evidence>
<dbReference type="InterPro" id="IPR036259">
    <property type="entry name" value="MFS_trans_sf"/>
</dbReference>
<gene>
    <name evidence="6" type="ORF">DESAMIL20_613</name>
</gene>
<feature type="transmembrane region" description="Helical" evidence="4">
    <location>
        <begin position="291"/>
        <end position="318"/>
    </location>
</feature>
<dbReference type="EMBL" id="MDSU01000013">
    <property type="protein sequence ID" value="OSS42565.1"/>
    <property type="molecule type" value="Genomic_DNA"/>
</dbReference>
<sequence>MRVVYNINKKFYPVIVAGASFFLSYYSRLTWSILSSYMPFHPNVTQDSHVFALYFLSYIIIQIPAGFLSDRYQGGKVIALSLIVLAVTSFFSGLAVNIEQEYIASFFMGLSAGWIYPASLNVIKYYYSKEERPVFLGYYSIAWPLAIVVSGLLLPSIALHVGWKWGYYSSALLCLIFAVLAYPLKTYKNFSKINFLVVKDKNVILLSLGGFLFFSSYWSIMLYAYKYFIEIGIQSIEAGFLFSAMAIIGLFSSAISGFIVNKFELKSCMISAIFAYALLTALPAFTHSYLILILIVMAMGFVRFIIVPLNASILILIGKENVGSVTGISNLFWQSSGIFGPLISSVFITNFGFHYFWLMMSAIILISIPFYLFIQMSHS</sequence>
<dbReference type="RefSeq" id="WP_086033354.1">
    <property type="nucleotide sequence ID" value="NZ_MDSU01000013.1"/>
</dbReference>
<dbReference type="AlphaFoldDB" id="A0A1X4XYG3"/>
<feature type="transmembrane region" description="Helical" evidence="4">
    <location>
        <begin position="355"/>
        <end position="374"/>
    </location>
</feature>
<keyword evidence="7" id="KW-1185">Reference proteome</keyword>
<feature type="transmembrane region" description="Helical" evidence="4">
    <location>
        <begin position="203"/>
        <end position="225"/>
    </location>
</feature>
<dbReference type="Pfam" id="PF07690">
    <property type="entry name" value="MFS_1"/>
    <property type="match status" value="1"/>
</dbReference>
<feature type="transmembrane region" description="Helical" evidence="4">
    <location>
        <begin position="240"/>
        <end position="260"/>
    </location>
</feature>
<reference evidence="6 7" key="1">
    <citation type="journal article" date="2017" name="Front. Microbiol.">
        <title>Genome Sequence of Desulfurella amilsii Strain TR1 and Comparative Genomics of Desulfurellaceae Family.</title>
        <authorList>
            <person name="Florentino A.P."/>
            <person name="Stams A.J."/>
            <person name="Sanchez-Andrea I."/>
        </authorList>
    </citation>
    <scope>NUCLEOTIDE SEQUENCE [LARGE SCALE GENOMIC DNA]</scope>
    <source>
        <strain evidence="6 7">TR1</strain>
    </source>
</reference>
<feature type="transmembrane region" description="Helical" evidence="4">
    <location>
        <begin position="165"/>
        <end position="182"/>
    </location>
</feature>
<feature type="transmembrane region" description="Helical" evidence="4">
    <location>
        <begin position="135"/>
        <end position="159"/>
    </location>
</feature>
<name>A0A1X4XYG3_9BACT</name>
<keyword evidence="1 4" id="KW-0812">Transmembrane</keyword>
<feature type="transmembrane region" description="Helical" evidence="4">
    <location>
        <begin position="330"/>
        <end position="349"/>
    </location>
</feature>
<comment type="caution">
    <text evidence="6">The sequence shown here is derived from an EMBL/GenBank/DDBJ whole genome shotgun (WGS) entry which is preliminary data.</text>
</comment>
<dbReference type="Proteomes" id="UP000194141">
    <property type="component" value="Unassembled WGS sequence"/>
</dbReference>
<dbReference type="GO" id="GO:0022857">
    <property type="term" value="F:transmembrane transporter activity"/>
    <property type="evidence" value="ECO:0007669"/>
    <property type="project" value="InterPro"/>
</dbReference>
<keyword evidence="2 4" id="KW-1133">Transmembrane helix</keyword>
<accession>A0A1X4XYG3</accession>
<evidence type="ECO:0000256" key="3">
    <source>
        <dbReference type="ARBA" id="ARBA00023136"/>
    </source>
</evidence>
<evidence type="ECO:0000259" key="5">
    <source>
        <dbReference type="PROSITE" id="PS50850"/>
    </source>
</evidence>
<proteinExistence type="predicted"/>
<organism evidence="6 7">
    <name type="scientific">Desulfurella amilsii</name>
    <dbReference type="NCBI Taxonomy" id="1562698"/>
    <lineage>
        <taxon>Bacteria</taxon>
        <taxon>Pseudomonadati</taxon>
        <taxon>Campylobacterota</taxon>
        <taxon>Desulfurellia</taxon>
        <taxon>Desulfurellales</taxon>
        <taxon>Desulfurellaceae</taxon>
        <taxon>Desulfurella</taxon>
    </lineage>
</organism>
<dbReference type="InterPro" id="IPR020846">
    <property type="entry name" value="MFS_dom"/>
</dbReference>
<dbReference type="SUPFAM" id="SSF103473">
    <property type="entry name" value="MFS general substrate transporter"/>
    <property type="match status" value="1"/>
</dbReference>
<dbReference type="PROSITE" id="PS50850">
    <property type="entry name" value="MFS"/>
    <property type="match status" value="1"/>
</dbReference>
<dbReference type="STRING" id="1562698.DESAMIL20_613"/>
<feature type="transmembrane region" description="Helical" evidence="4">
    <location>
        <begin position="267"/>
        <end position="285"/>
    </location>
</feature>
<feature type="transmembrane region" description="Helical" evidence="4">
    <location>
        <begin position="102"/>
        <end position="123"/>
    </location>
</feature>
<keyword evidence="3 4" id="KW-0472">Membrane</keyword>
<dbReference type="InterPro" id="IPR011701">
    <property type="entry name" value="MFS"/>
</dbReference>
<feature type="transmembrane region" description="Helical" evidence="4">
    <location>
        <begin position="12"/>
        <end position="31"/>
    </location>
</feature>
<evidence type="ECO:0000313" key="7">
    <source>
        <dbReference type="Proteomes" id="UP000194141"/>
    </source>
</evidence>
<dbReference type="InterPro" id="IPR052952">
    <property type="entry name" value="MFS-Transporter"/>
</dbReference>
<protein>
    <submittedName>
        <fullName evidence="6">Putative transport protein</fullName>
    </submittedName>
</protein>
<feature type="transmembrane region" description="Helical" evidence="4">
    <location>
        <begin position="51"/>
        <end position="68"/>
    </location>
</feature>
<dbReference type="OrthoDB" id="5315372at2"/>
<feature type="transmembrane region" description="Helical" evidence="4">
    <location>
        <begin position="77"/>
        <end position="96"/>
    </location>
</feature>
<dbReference type="PANTHER" id="PTHR23527">
    <property type="entry name" value="BLL3282 PROTEIN"/>
    <property type="match status" value="1"/>
</dbReference>
<dbReference type="PANTHER" id="PTHR23527:SF1">
    <property type="entry name" value="BLL3282 PROTEIN"/>
    <property type="match status" value="1"/>
</dbReference>
<evidence type="ECO:0000256" key="1">
    <source>
        <dbReference type="ARBA" id="ARBA00022692"/>
    </source>
</evidence>
<evidence type="ECO:0000256" key="2">
    <source>
        <dbReference type="ARBA" id="ARBA00022989"/>
    </source>
</evidence>
<evidence type="ECO:0000256" key="4">
    <source>
        <dbReference type="SAM" id="Phobius"/>
    </source>
</evidence>
<dbReference type="Gene3D" id="1.20.1250.20">
    <property type="entry name" value="MFS general substrate transporter like domains"/>
    <property type="match status" value="2"/>
</dbReference>
<feature type="domain" description="Major facilitator superfamily (MFS) profile" evidence="5">
    <location>
        <begin position="1"/>
        <end position="379"/>
    </location>
</feature>